<sequence length="118" mass="13000">MVTTAALGTFTMPAHADYLMTTSSDGYCANGQFEDHGEWFYLLDRCYDGHSAVMRVDVEPVKSGNGYDFLLWNPDGYETMRSWNKSYPEGTAVCIQVGLGEYGSGTSWGYSSWTCGSA</sequence>
<dbReference type="STRING" id="882083.SacmaDRAFT_1759"/>
<reference evidence="1 2" key="1">
    <citation type="journal article" date="2012" name="Stand. Genomic Sci.">
        <title>Genome sequence of the ocean sediment bacterium Saccharomonospora marina type strain (XMU15(T)).</title>
        <authorList>
            <person name="Klenk H.P."/>
            <person name="Lu M."/>
            <person name="Lucas S."/>
            <person name="Lapidus A."/>
            <person name="Copeland A."/>
            <person name="Pitluck S."/>
            <person name="Goodwin L.A."/>
            <person name="Han C."/>
            <person name="Tapia R."/>
            <person name="Brambilla E.M."/>
            <person name="Potter G."/>
            <person name="Land M."/>
            <person name="Ivanova N."/>
            <person name="Rohde M."/>
            <person name="Goker M."/>
            <person name="Detter J.C."/>
            <person name="Li W.J."/>
            <person name="Kyrpides N.C."/>
            <person name="Woyke T."/>
        </authorList>
    </citation>
    <scope>NUCLEOTIDE SEQUENCE [LARGE SCALE GENOMIC DNA]</scope>
    <source>
        <strain evidence="1 2">XMU15</strain>
    </source>
</reference>
<dbReference type="EMBL" id="CM001439">
    <property type="protein sequence ID" value="EHR50028.1"/>
    <property type="molecule type" value="Genomic_DNA"/>
</dbReference>
<dbReference type="HOGENOM" id="CLU_2071438_0_0_11"/>
<organism evidence="1 2">
    <name type="scientific">Saccharomonospora marina XMU15</name>
    <dbReference type="NCBI Taxonomy" id="882083"/>
    <lineage>
        <taxon>Bacteria</taxon>
        <taxon>Bacillati</taxon>
        <taxon>Actinomycetota</taxon>
        <taxon>Actinomycetes</taxon>
        <taxon>Pseudonocardiales</taxon>
        <taxon>Pseudonocardiaceae</taxon>
        <taxon>Saccharomonospora</taxon>
    </lineage>
</organism>
<protein>
    <submittedName>
        <fullName evidence="1">Uncharacterized protein</fullName>
    </submittedName>
</protein>
<dbReference type="Proteomes" id="UP000004926">
    <property type="component" value="Chromosome"/>
</dbReference>
<evidence type="ECO:0000313" key="2">
    <source>
        <dbReference type="Proteomes" id="UP000004926"/>
    </source>
</evidence>
<gene>
    <name evidence="1" type="ORF">SacmaDRAFT_1759</name>
</gene>
<accession>H5X5F6</accession>
<dbReference type="eggNOG" id="ENOG5030BU2">
    <property type="taxonomic scope" value="Bacteria"/>
</dbReference>
<name>H5X5F6_9PSEU</name>
<dbReference type="AlphaFoldDB" id="H5X5F6"/>
<evidence type="ECO:0000313" key="1">
    <source>
        <dbReference type="EMBL" id="EHR50028.1"/>
    </source>
</evidence>
<keyword evidence="2" id="KW-1185">Reference proteome</keyword>
<proteinExistence type="predicted"/>